<reference evidence="6 7" key="1">
    <citation type="journal article" date="2015" name="Nature">
        <title>rRNA introns, odd ribosomes, and small enigmatic genomes across a large radiation of phyla.</title>
        <authorList>
            <person name="Brown C.T."/>
            <person name="Hug L.A."/>
            <person name="Thomas B.C."/>
            <person name="Sharon I."/>
            <person name="Castelle C.J."/>
            <person name="Singh A."/>
            <person name="Wilkins M.J."/>
            <person name="Williams K.H."/>
            <person name="Banfield J.F."/>
        </authorList>
    </citation>
    <scope>NUCLEOTIDE SEQUENCE [LARGE SCALE GENOMIC DNA]</scope>
</reference>
<dbReference type="InterPro" id="IPR020568">
    <property type="entry name" value="Ribosomal_Su5_D2-typ_SF"/>
</dbReference>
<dbReference type="InterPro" id="IPR000754">
    <property type="entry name" value="Ribosomal_uS9"/>
</dbReference>
<organism evidence="6 7">
    <name type="scientific">Candidatus Woesebacteria bacterium GW2011_GWB1_38_8</name>
    <dbReference type="NCBI Taxonomy" id="1618570"/>
    <lineage>
        <taxon>Bacteria</taxon>
        <taxon>Candidatus Woeseibacteriota</taxon>
    </lineage>
</organism>
<proteinExistence type="inferred from homology"/>
<comment type="similarity">
    <text evidence="1 4">Belongs to the universal ribosomal protein uS9 family.</text>
</comment>
<dbReference type="GO" id="GO:0003735">
    <property type="term" value="F:structural constituent of ribosome"/>
    <property type="evidence" value="ECO:0007669"/>
    <property type="project" value="InterPro"/>
</dbReference>
<dbReference type="GO" id="GO:0003723">
    <property type="term" value="F:RNA binding"/>
    <property type="evidence" value="ECO:0007669"/>
    <property type="project" value="TreeGrafter"/>
</dbReference>
<dbReference type="SUPFAM" id="SSF54211">
    <property type="entry name" value="Ribosomal protein S5 domain 2-like"/>
    <property type="match status" value="1"/>
</dbReference>
<dbReference type="NCBIfam" id="NF001099">
    <property type="entry name" value="PRK00132.1"/>
    <property type="match status" value="1"/>
</dbReference>
<comment type="caution">
    <text evidence="6">The sequence shown here is derived from an EMBL/GenBank/DDBJ whole genome shotgun (WGS) entry which is preliminary data.</text>
</comment>
<accession>A0A0G0L1Y8</accession>
<keyword evidence="2 4" id="KW-0689">Ribosomal protein</keyword>
<dbReference type="AlphaFoldDB" id="A0A0G0L1Y8"/>
<evidence type="ECO:0000256" key="2">
    <source>
        <dbReference type="ARBA" id="ARBA00022980"/>
    </source>
</evidence>
<dbReference type="EMBL" id="LBVL01000002">
    <property type="protein sequence ID" value="KKQ85993.1"/>
    <property type="molecule type" value="Genomic_DNA"/>
</dbReference>
<protein>
    <recommendedName>
        <fullName evidence="5">30S ribosomal protein S9</fullName>
    </recommendedName>
</protein>
<keyword evidence="3 4" id="KW-0687">Ribonucleoprotein</keyword>
<name>A0A0G0L1Y8_9BACT</name>
<evidence type="ECO:0000256" key="1">
    <source>
        <dbReference type="ARBA" id="ARBA00005251"/>
    </source>
</evidence>
<dbReference type="InterPro" id="IPR020574">
    <property type="entry name" value="Ribosomal_uS9_CS"/>
</dbReference>
<dbReference type="Pfam" id="PF00380">
    <property type="entry name" value="Ribosomal_S9"/>
    <property type="match status" value="1"/>
</dbReference>
<evidence type="ECO:0000256" key="4">
    <source>
        <dbReference type="RuleBase" id="RU003815"/>
    </source>
</evidence>
<dbReference type="PANTHER" id="PTHR21569:SF1">
    <property type="entry name" value="SMALL RIBOSOMAL SUBUNIT PROTEIN US9M"/>
    <property type="match status" value="1"/>
</dbReference>
<dbReference type="PANTHER" id="PTHR21569">
    <property type="entry name" value="RIBOSOMAL PROTEIN S9"/>
    <property type="match status" value="1"/>
</dbReference>
<dbReference type="PROSITE" id="PS00360">
    <property type="entry name" value="RIBOSOMAL_S9"/>
    <property type="match status" value="1"/>
</dbReference>
<dbReference type="GO" id="GO:0022627">
    <property type="term" value="C:cytosolic small ribosomal subunit"/>
    <property type="evidence" value="ECO:0007669"/>
    <property type="project" value="TreeGrafter"/>
</dbReference>
<dbReference type="STRING" id="1618570.UT08_C0002G0015"/>
<evidence type="ECO:0000256" key="3">
    <source>
        <dbReference type="ARBA" id="ARBA00023274"/>
    </source>
</evidence>
<gene>
    <name evidence="6" type="ORF">UT08_C0002G0015</name>
</gene>
<dbReference type="GO" id="GO:0006412">
    <property type="term" value="P:translation"/>
    <property type="evidence" value="ECO:0007669"/>
    <property type="project" value="InterPro"/>
</dbReference>
<dbReference type="PATRIC" id="fig|1618570.3.peg.179"/>
<dbReference type="InterPro" id="IPR014721">
    <property type="entry name" value="Ribsml_uS5_D2-typ_fold_subgr"/>
</dbReference>
<evidence type="ECO:0000313" key="6">
    <source>
        <dbReference type="EMBL" id="KKQ85993.1"/>
    </source>
</evidence>
<dbReference type="InterPro" id="IPR023035">
    <property type="entry name" value="Ribosomal_uS9_bac/plastid"/>
</dbReference>
<evidence type="ECO:0000313" key="7">
    <source>
        <dbReference type="Proteomes" id="UP000034081"/>
    </source>
</evidence>
<sequence length="136" mass="15362">MINKNKKDYIYAIGRRKGASARVRLYRGKGESTVNGKPIAQYFSGEVFKETWSKPFRLIDGTNSYYVTTKVSGGGIKGQLEATTHAIARSLSKLDKENFRPVLKKAGLLTRDARIRERRKIGMGGKARRKKQSPKR</sequence>
<dbReference type="Proteomes" id="UP000034081">
    <property type="component" value="Unassembled WGS sequence"/>
</dbReference>
<dbReference type="Gene3D" id="3.30.230.10">
    <property type="match status" value="1"/>
</dbReference>
<evidence type="ECO:0000256" key="5">
    <source>
        <dbReference type="RuleBase" id="RU003816"/>
    </source>
</evidence>